<dbReference type="InterPro" id="IPR033640">
    <property type="entry name" value="FAR_C"/>
</dbReference>
<evidence type="ECO:0000259" key="12">
    <source>
        <dbReference type="Pfam" id="PF07993"/>
    </source>
</evidence>
<evidence type="ECO:0000313" key="13">
    <source>
        <dbReference type="Proteomes" id="UP000504618"/>
    </source>
</evidence>
<dbReference type="RefSeq" id="XP_024886083.1">
    <property type="nucleotide sequence ID" value="XM_025030315.1"/>
</dbReference>
<dbReference type="Gene3D" id="3.40.50.720">
    <property type="entry name" value="NAD(P)-binding Rossmann-like Domain"/>
    <property type="match status" value="1"/>
</dbReference>
<feature type="transmembrane region" description="Helical" evidence="10">
    <location>
        <begin position="355"/>
        <end position="375"/>
    </location>
</feature>
<keyword evidence="10" id="KW-0560">Oxidoreductase</keyword>
<evidence type="ECO:0000256" key="9">
    <source>
        <dbReference type="ARBA" id="ARBA00052530"/>
    </source>
</evidence>
<keyword evidence="7 10" id="KW-0443">Lipid metabolism</keyword>
<dbReference type="OrthoDB" id="7543084at2759"/>
<sequence>MENNAADVHIPTFYAGRSILVTGATGFLGKALIEKLLRSCPDVAEIFVLIRPKKGLSVNDRLKKMLNNKLFDLLRSKQPSAFDKIIPILGNVAVENLGLLSSDRTILVERVSIIFHVAASVRFDEPLKQAIFNNTRSTRDVCILAESMKQLKVLLHVSSTYSQTDKPVVEEILYPSEYDYKKMIKVAESIDEHLLRILTTKYLGTMPNTYTFTKRLAEQVISDFSESLPVAIIRPSIVVSTSHDPIKGWIDNMNGPVGMLVGGGKGILRVLLSDPSIMSDYMPVDAAVKAMIAIAWKRGIKTKDKTTDVYNCSSNQMKSIDVQNMVRIGLGITKDVPLDNVVWKPHTTVTKSNSVYFILFLLLHIIPAVFLDTMIKLSGRRPILLKLQRKIYVANKALSYFLLNQWKFKNEKLLALIDDIGNQKDFEYPYKDVDIVTFFKNGIIGSKLYLLNESMDDLETAKRHYKR</sequence>
<dbReference type="InterPro" id="IPR013120">
    <property type="entry name" value="FAR_NAD-bd"/>
</dbReference>
<protein>
    <recommendedName>
        <fullName evidence="10">Fatty acyl-CoA reductase</fullName>
        <ecNumber evidence="10">1.2.1.84</ecNumber>
    </recommendedName>
</protein>
<evidence type="ECO:0000256" key="10">
    <source>
        <dbReference type="RuleBase" id="RU363097"/>
    </source>
</evidence>
<dbReference type="Proteomes" id="UP000504618">
    <property type="component" value="Unplaced"/>
</dbReference>
<evidence type="ECO:0000256" key="3">
    <source>
        <dbReference type="ARBA" id="ARBA00022516"/>
    </source>
</evidence>
<keyword evidence="13" id="KW-1185">Reference proteome</keyword>
<keyword evidence="4 10" id="KW-0812">Transmembrane</keyword>
<comment type="function">
    <text evidence="10">Catalyzes the reduction of fatty acyl-CoA to fatty alcohols.</text>
</comment>
<name>A0A6J1QW21_9HYME</name>
<evidence type="ECO:0000256" key="5">
    <source>
        <dbReference type="ARBA" id="ARBA00022857"/>
    </source>
</evidence>
<feature type="domain" description="Thioester reductase (TE)" evidence="12">
    <location>
        <begin position="21"/>
        <end position="291"/>
    </location>
</feature>
<evidence type="ECO:0000256" key="7">
    <source>
        <dbReference type="ARBA" id="ARBA00023098"/>
    </source>
</evidence>
<dbReference type="AlphaFoldDB" id="A0A6J1QW21"/>
<dbReference type="PANTHER" id="PTHR11011:SF24">
    <property type="entry name" value="FATTY ACYL-COA REDUCTASE"/>
    <property type="match status" value="1"/>
</dbReference>
<proteinExistence type="inferred from homology"/>
<evidence type="ECO:0000259" key="11">
    <source>
        <dbReference type="Pfam" id="PF03015"/>
    </source>
</evidence>
<dbReference type="Pfam" id="PF07993">
    <property type="entry name" value="NAD_binding_4"/>
    <property type="match status" value="1"/>
</dbReference>
<keyword evidence="8 10" id="KW-0472">Membrane</keyword>
<dbReference type="InterPro" id="IPR036291">
    <property type="entry name" value="NAD(P)-bd_dom_sf"/>
</dbReference>
<evidence type="ECO:0000256" key="8">
    <source>
        <dbReference type="ARBA" id="ARBA00023136"/>
    </source>
</evidence>
<dbReference type="GO" id="GO:0005777">
    <property type="term" value="C:peroxisome"/>
    <property type="evidence" value="ECO:0007669"/>
    <property type="project" value="TreeGrafter"/>
</dbReference>
<evidence type="ECO:0000256" key="6">
    <source>
        <dbReference type="ARBA" id="ARBA00022989"/>
    </source>
</evidence>
<comment type="catalytic activity">
    <reaction evidence="9 10">
        <text>a long-chain fatty acyl-CoA + 2 NADPH + 2 H(+) = a long-chain primary fatty alcohol + 2 NADP(+) + CoA</text>
        <dbReference type="Rhea" id="RHEA:52716"/>
        <dbReference type="ChEBI" id="CHEBI:15378"/>
        <dbReference type="ChEBI" id="CHEBI:57287"/>
        <dbReference type="ChEBI" id="CHEBI:57783"/>
        <dbReference type="ChEBI" id="CHEBI:58349"/>
        <dbReference type="ChEBI" id="CHEBI:77396"/>
        <dbReference type="ChEBI" id="CHEBI:83139"/>
        <dbReference type="EC" id="1.2.1.84"/>
    </reaction>
</comment>
<keyword evidence="6 10" id="KW-1133">Transmembrane helix</keyword>
<evidence type="ECO:0000256" key="2">
    <source>
        <dbReference type="ARBA" id="ARBA00005928"/>
    </source>
</evidence>
<accession>A0A6J1QW21</accession>
<dbReference type="PANTHER" id="PTHR11011">
    <property type="entry name" value="MALE STERILITY PROTEIN 2-RELATED"/>
    <property type="match status" value="1"/>
</dbReference>
<feature type="domain" description="Fatty acyl-CoA reductase C-terminal" evidence="11">
    <location>
        <begin position="363"/>
        <end position="453"/>
    </location>
</feature>
<dbReference type="GO" id="GO:0016020">
    <property type="term" value="C:membrane"/>
    <property type="evidence" value="ECO:0007669"/>
    <property type="project" value="UniProtKB-SubCell"/>
</dbReference>
<organism evidence="13 14">
    <name type="scientific">Temnothorax curvispinosus</name>
    <dbReference type="NCBI Taxonomy" id="300111"/>
    <lineage>
        <taxon>Eukaryota</taxon>
        <taxon>Metazoa</taxon>
        <taxon>Ecdysozoa</taxon>
        <taxon>Arthropoda</taxon>
        <taxon>Hexapoda</taxon>
        <taxon>Insecta</taxon>
        <taxon>Pterygota</taxon>
        <taxon>Neoptera</taxon>
        <taxon>Endopterygota</taxon>
        <taxon>Hymenoptera</taxon>
        <taxon>Apocrita</taxon>
        <taxon>Aculeata</taxon>
        <taxon>Formicoidea</taxon>
        <taxon>Formicidae</taxon>
        <taxon>Myrmicinae</taxon>
        <taxon>Temnothorax</taxon>
    </lineage>
</organism>
<dbReference type="GO" id="GO:0080019">
    <property type="term" value="F:alcohol-forming very long-chain fatty acyl-CoA reductase activity"/>
    <property type="evidence" value="ECO:0007669"/>
    <property type="project" value="InterPro"/>
</dbReference>
<gene>
    <name evidence="14" type="primary">LOC112463759</name>
</gene>
<dbReference type="Pfam" id="PF03015">
    <property type="entry name" value="Sterile"/>
    <property type="match status" value="1"/>
</dbReference>
<dbReference type="SUPFAM" id="SSF51735">
    <property type="entry name" value="NAD(P)-binding Rossmann-fold domains"/>
    <property type="match status" value="1"/>
</dbReference>
<evidence type="ECO:0000313" key="14">
    <source>
        <dbReference type="RefSeq" id="XP_024886083.1"/>
    </source>
</evidence>
<keyword evidence="5 10" id="KW-0521">NADP</keyword>
<evidence type="ECO:0000256" key="4">
    <source>
        <dbReference type="ARBA" id="ARBA00022692"/>
    </source>
</evidence>
<dbReference type="GO" id="GO:0035336">
    <property type="term" value="P:long-chain fatty-acyl-CoA metabolic process"/>
    <property type="evidence" value="ECO:0007669"/>
    <property type="project" value="TreeGrafter"/>
</dbReference>
<comment type="similarity">
    <text evidence="2 10">Belongs to the fatty acyl-CoA reductase family.</text>
</comment>
<evidence type="ECO:0000256" key="1">
    <source>
        <dbReference type="ARBA" id="ARBA00004141"/>
    </source>
</evidence>
<keyword evidence="3 10" id="KW-0444">Lipid biosynthesis</keyword>
<dbReference type="EC" id="1.2.1.84" evidence="10"/>
<dbReference type="CDD" id="cd09071">
    <property type="entry name" value="FAR_C"/>
    <property type="match status" value="1"/>
</dbReference>
<dbReference type="GeneID" id="112463759"/>
<reference evidence="14" key="1">
    <citation type="submission" date="2025-08" db="UniProtKB">
        <authorList>
            <consortium name="RefSeq"/>
        </authorList>
    </citation>
    <scope>IDENTIFICATION</scope>
    <source>
        <tissue evidence="14">Whole body</tissue>
    </source>
</reference>
<dbReference type="FunFam" id="3.40.50.720:FF:000143">
    <property type="entry name" value="Fatty acyl-CoA reductase"/>
    <property type="match status" value="1"/>
</dbReference>
<comment type="subcellular location">
    <subcellularLocation>
        <location evidence="1">Membrane</location>
        <topology evidence="1">Multi-pass membrane protein</topology>
    </subcellularLocation>
</comment>
<dbReference type="InterPro" id="IPR026055">
    <property type="entry name" value="FAR"/>
</dbReference>
<dbReference type="GO" id="GO:0102965">
    <property type="term" value="F:alcohol-forming long-chain fatty acyl-CoA reductase activity"/>
    <property type="evidence" value="ECO:0007669"/>
    <property type="project" value="UniProtKB-EC"/>
</dbReference>
<dbReference type="CDD" id="cd05236">
    <property type="entry name" value="FAR-N_SDR_e"/>
    <property type="match status" value="1"/>
</dbReference>